<dbReference type="Pfam" id="PF20237">
    <property type="entry name" value="DUF6594"/>
    <property type="match status" value="1"/>
</dbReference>
<feature type="transmembrane region" description="Helical" evidence="1">
    <location>
        <begin position="103"/>
        <end position="125"/>
    </location>
</feature>
<proteinExistence type="predicted"/>
<gene>
    <name evidence="3" type="ORF">SLS55_006151</name>
</gene>
<keyword evidence="1" id="KW-1133">Transmembrane helix</keyword>
<dbReference type="Proteomes" id="UP001430584">
    <property type="component" value="Unassembled WGS sequence"/>
</dbReference>
<evidence type="ECO:0000256" key="1">
    <source>
        <dbReference type="SAM" id="Phobius"/>
    </source>
</evidence>
<name>A0ABR3CDG6_9PEZI</name>
<dbReference type="InterPro" id="IPR046529">
    <property type="entry name" value="DUF6594"/>
</dbReference>
<dbReference type="EMBL" id="JAJVCZ030000006">
    <property type="protein sequence ID" value="KAL0258653.1"/>
    <property type="molecule type" value="Genomic_DNA"/>
</dbReference>
<evidence type="ECO:0000259" key="2">
    <source>
        <dbReference type="Pfam" id="PF20237"/>
    </source>
</evidence>
<dbReference type="RefSeq" id="XP_066631682.1">
    <property type="nucleotide sequence ID" value="XM_066777587.1"/>
</dbReference>
<accession>A0ABR3CDG6</accession>
<dbReference type="PANTHER" id="PTHR34502">
    <property type="entry name" value="DUF6594 DOMAIN-CONTAINING PROTEIN-RELATED"/>
    <property type="match status" value="1"/>
</dbReference>
<comment type="caution">
    <text evidence="3">The sequence shown here is derived from an EMBL/GenBank/DDBJ whole genome shotgun (WGS) entry which is preliminary data.</text>
</comment>
<feature type="domain" description="DUF6594" evidence="2">
    <location>
        <begin position="2"/>
        <end position="176"/>
    </location>
</feature>
<feature type="transmembrane region" description="Helical" evidence="1">
    <location>
        <begin position="137"/>
        <end position="157"/>
    </location>
</feature>
<keyword evidence="4" id="KW-1185">Reference proteome</keyword>
<dbReference type="PANTHER" id="PTHR34502:SF5">
    <property type="entry name" value="DUF6594 DOMAIN-CONTAINING PROTEIN"/>
    <property type="match status" value="1"/>
</dbReference>
<feature type="transmembrane region" description="Helical" evidence="1">
    <location>
        <begin position="164"/>
        <end position="180"/>
    </location>
</feature>
<keyword evidence="1" id="KW-0812">Transmembrane</keyword>
<keyword evidence="1" id="KW-0472">Membrane</keyword>
<reference evidence="3 4" key="1">
    <citation type="submission" date="2024-02" db="EMBL/GenBank/DDBJ databases">
        <title>De novo assembly and annotation of 12 fungi associated with fruit tree decline syndrome in Ontario, Canada.</title>
        <authorList>
            <person name="Sulman M."/>
            <person name="Ellouze W."/>
            <person name="Ilyukhin E."/>
        </authorList>
    </citation>
    <scope>NUCLEOTIDE SEQUENCE [LARGE SCALE GENOMIC DNA]</scope>
    <source>
        <strain evidence="3 4">FDS-637</strain>
    </source>
</reference>
<evidence type="ECO:0000313" key="3">
    <source>
        <dbReference type="EMBL" id="KAL0258653.1"/>
    </source>
</evidence>
<organism evidence="3 4">
    <name type="scientific">Diplodia seriata</name>
    <dbReference type="NCBI Taxonomy" id="420778"/>
    <lineage>
        <taxon>Eukaryota</taxon>
        <taxon>Fungi</taxon>
        <taxon>Dikarya</taxon>
        <taxon>Ascomycota</taxon>
        <taxon>Pezizomycotina</taxon>
        <taxon>Dothideomycetes</taxon>
        <taxon>Dothideomycetes incertae sedis</taxon>
        <taxon>Botryosphaeriales</taxon>
        <taxon>Botryosphaeriaceae</taxon>
        <taxon>Diplodia</taxon>
    </lineage>
</organism>
<dbReference type="GeneID" id="92010236"/>
<sequence length="181" mass="19537">MQPSAHDLRDIQEYLRSREMLDGGALGGKDDSVWGCVAAGYERPPAGDLITLLPRPASDRLTQSVVNAVVGRLHKRKGRFHHWPRGRGRGREGASAVLDDKMIYRLTFVATSGVAAMLPVASMVALQQVEAVPVRGLSLGLVALFNFVLAVLLTWCADVKRAEVFAVAAAFAAVNVVFITK</sequence>
<protein>
    <recommendedName>
        <fullName evidence="2">DUF6594 domain-containing protein</fullName>
    </recommendedName>
</protein>
<evidence type="ECO:0000313" key="4">
    <source>
        <dbReference type="Proteomes" id="UP001430584"/>
    </source>
</evidence>